<sequence length="195" mass="20878">MASTSRERVKAPLYVDRHPEASVLVAEFRNQAALLALSESQQFKFLHDRVYLALDAVAGRHKVYKVQVGPLGFVLSTNVAEADAQHAATLLRCARELLHVVGQVRLPCGQPLGLTMALSSGAITSGLLGTVSLTYQLVGRCVTVAHQLCKADLPLVATRSFRDTLPAAAAAELLPLGRMDLPCCPGEPVELITPM</sequence>
<evidence type="ECO:0000313" key="3">
    <source>
        <dbReference type="Proteomes" id="UP000239899"/>
    </source>
</evidence>
<organism evidence="2 3">
    <name type="scientific">Chlorella sorokiniana</name>
    <name type="common">Freshwater green alga</name>
    <dbReference type="NCBI Taxonomy" id="3076"/>
    <lineage>
        <taxon>Eukaryota</taxon>
        <taxon>Viridiplantae</taxon>
        <taxon>Chlorophyta</taxon>
        <taxon>core chlorophytes</taxon>
        <taxon>Trebouxiophyceae</taxon>
        <taxon>Chlorellales</taxon>
        <taxon>Chlorellaceae</taxon>
        <taxon>Chlorella clade</taxon>
        <taxon>Chlorella</taxon>
    </lineage>
</organism>
<accession>A0A2P6TC54</accession>
<gene>
    <name evidence="2" type="ORF">C2E21_9240</name>
</gene>
<proteinExistence type="predicted"/>
<keyword evidence="3" id="KW-1185">Reference proteome</keyword>
<dbReference type="GO" id="GO:0009190">
    <property type="term" value="P:cyclic nucleotide biosynthetic process"/>
    <property type="evidence" value="ECO:0007669"/>
    <property type="project" value="InterPro"/>
</dbReference>
<dbReference type="OrthoDB" id="512721at2759"/>
<protein>
    <submittedName>
        <fullName evidence="2">Adenylate cyclase</fullName>
    </submittedName>
</protein>
<evidence type="ECO:0000259" key="1">
    <source>
        <dbReference type="PROSITE" id="PS50125"/>
    </source>
</evidence>
<dbReference type="InterPro" id="IPR001054">
    <property type="entry name" value="A/G_cyclase"/>
</dbReference>
<dbReference type="Pfam" id="PF00211">
    <property type="entry name" value="Guanylate_cyc"/>
    <property type="match status" value="1"/>
</dbReference>
<dbReference type="InterPro" id="IPR029787">
    <property type="entry name" value="Nucleotide_cyclase"/>
</dbReference>
<dbReference type="EMBL" id="LHPG02000025">
    <property type="protein sequence ID" value="PRW20206.1"/>
    <property type="molecule type" value="Genomic_DNA"/>
</dbReference>
<dbReference type="AlphaFoldDB" id="A0A2P6TC54"/>
<dbReference type="SUPFAM" id="SSF55073">
    <property type="entry name" value="Nucleotide cyclase"/>
    <property type="match status" value="1"/>
</dbReference>
<evidence type="ECO:0000313" key="2">
    <source>
        <dbReference type="EMBL" id="PRW20206.1"/>
    </source>
</evidence>
<dbReference type="Gene3D" id="3.30.70.1230">
    <property type="entry name" value="Nucleotide cyclase"/>
    <property type="match status" value="1"/>
</dbReference>
<comment type="caution">
    <text evidence="2">The sequence shown here is derived from an EMBL/GenBank/DDBJ whole genome shotgun (WGS) entry which is preliminary data.</text>
</comment>
<dbReference type="GO" id="GO:0035556">
    <property type="term" value="P:intracellular signal transduction"/>
    <property type="evidence" value="ECO:0007669"/>
    <property type="project" value="InterPro"/>
</dbReference>
<feature type="domain" description="Guanylate cyclase" evidence="1">
    <location>
        <begin position="22"/>
        <end position="149"/>
    </location>
</feature>
<dbReference type="Proteomes" id="UP000239899">
    <property type="component" value="Unassembled WGS sequence"/>
</dbReference>
<dbReference type="STRING" id="3076.A0A2P6TC54"/>
<name>A0A2P6TC54_CHLSO</name>
<dbReference type="PROSITE" id="PS50125">
    <property type="entry name" value="GUANYLATE_CYCLASE_2"/>
    <property type="match status" value="1"/>
</dbReference>
<reference evidence="2 3" key="1">
    <citation type="journal article" date="2018" name="Plant J.">
        <title>Genome sequences of Chlorella sorokiniana UTEX 1602 and Micractinium conductrix SAG 241.80: implications to maltose excretion by a green alga.</title>
        <authorList>
            <person name="Arriola M.B."/>
            <person name="Velmurugan N."/>
            <person name="Zhang Y."/>
            <person name="Plunkett M.H."/>
            <person name="Hondzo H."/>
            <person name="Barney B.M."/>
        </authorList>
    </citation>
    <scope>NUCLEOTIDE SEQUENCE [LARGE SCALE GENOMIC DNA]</scope>
    <source>
        <strain evidence="3">UTEX 1602</strain>
    </source>
</reference>